<keyword evidence="2" id="KW-1185">Reference proteome</keyword>
<dbReference type="Proteomes" id="UP001555826">
    <property type="component" value="Unassembled WGS sequence"/>
</dbReference>
<comment type="caution">
    <text evidence="1">The sequence shown here is derived from an EMBL/GenBank/DDBJ whole genome shotgun (WGS) entry which is preliminary data.</text>
</comment>
<accession>A0ABV3PBF2</accession>
<dbReference type="EMBL" id="JBFNQN010000014">
    <property type="protein sequence ID" value="MEW9266969.1"/>
    <property type="molecule type" value="Genomic_DNA"/>
</dbReference>
<organism evidence="1 2">
    <name type="scientific">Kineococcus endophyticus</name>
    <dbReference type="NCBI Taxonomy" id="1181883"/>
    <lineage>
        <taxon>Bacteria</taxon>
        <taxon>Bacillati</taxon>
        <taxon>Actinomycetota</taxon>
        <taxon>Actinomycetes</taxon>
        <taxon>Kineosporiales</taxon>
        <taxon>Kineosporiaceae</taxon>
        <taxon>Kineococcus</taxon>
    </lineage>
</organism>
<dbReference type="Pfam" id="PF04655">
    <property type="entry name" value="APH_6_hur"/>
    <property type="match status" value="1"/>
</dbReference>
<dbReference type="Gene3D" id="3.90.1200.10">
    <property type="match status" value="1"/>
</dbReference>
<sequence length="302" mass="31741">MPGRLSPTADRVVAARAARADGGGAWLRDLPHRVDDLVHPWRLRLGEPLAGGTAAVVHAVTRDDGTPAVLKLPVPDPGNALSTRTLLAADGDGLVRVLAHDGDDLLLERLGPSLTTTGRTPQAQLAVLAQLLPRVWRLPPDGATVDKAAELTTFLLDLVGAGPVDYVTAMALQFAARRSRAFAPERSRTLHGDAAAANVLLAPARPAGAAFVDPDGLVGDAAYDVGVALRDWSAELLADARPAGLLRGWCAEAAARTGTDPQAVWEWAFLERVSTGTYARTLGAEDLADALLESARRLLPEI</sequence>
<name>A0ABV3PBF2_9ACTN</name>
<protein>
    <submittedName>
        <fullName evidence="1">Aminoglycoside phosphotransferase family protein</fullName>
    </submittedName>
</protein>
<evidence type="ECO:0000313" key="2">
    <source>
        <dbReference type="Proteomes" id="UP001555826"/>
    </source>
</evidence>
<dbReference type="InterPro" id="IPR006748">
    <property type="entry name" value="NH2Glyco/OHUrea_AB-resist_kin"/>
</dbReference>
<dbReference type="SUPFAM" id="SSF56112">
    <property type="entry name" value="Protein kinase-like (PK-like)"/>
    <property type="match status" value="1"/>
</dbReference>
<dbReference type="InterPro" id="IPR011009">
    <property type="entry name" value="Kinase-like_dom_sf"/>
</dbReference>
<evidence type="ECO:0000313" key="1">
    <source>
        <dbReference type="EMBL" id="MEW9266969.1"/>
    </source>
</evidence>
<proteinExistence type="predicted"/>
<reference evidence="1 2" key="1">
    <citation type="submission" date="2024-07" db="EMBL/GenBank/DDBJ databases">
        <authorList>
            <person name="Thanompreechachai J."/>
            <person name="Duangmal K."/>
        </authorList>
    </citation>
    <scope>NUCLEOTIDE SEQUENCE [LARGE SCALE GENOMIC DNA]</scope>
    <source>
        <strain evidence="1 2">KCTC 19886</strain>
    </source>
</reference>
<dbReference type="RefSeq" id="WP_367640110.1">
    <property type="nucleotide sequence ID" value="NZ_JBFNQN010000014.1"/>
</dbReference>
<gene>
    <name evidence="1" type="ORF">AB1207_19640</name>
</gene>